<evidence type="ECO:0000313" key="2">
    <source>
        <dbReference type="EMBL" id="GAY68525.1"/>
    </source>
</evidence>
<dbReference type="InterPro" id="IPR002182">
    <property type="entry name" value="NB-ARC"/>
</dbReference>
<evidence type="ECO:0000259" key="1">
    <source>
        <dbReference type="Pfam" id="PF00931"/>
    </source>
</evidence>
<dbReference type="Pfam" id="PF00931">
    <property type="entry name" value="NB-ARC"/>
    <property type="match status" value="1"/>
</dbReference>
<dbReference type="InterPro" id="IPR027417">
    <property type="entry name" value="P-loop_NTPase"/>
</dbReference>
<name>A0A2H5QW48_CITUN</name>
<dbReference type="EMBL" id="BDQV01000903">
    <property type="protein sequence ID" value="GAY68525.1"/>
    <property type="molecule type" value="Genomic_DNA"/>
</dbReference>
<keyword evidence="3" id="KW-1185">Reference proteome</keyword>
<dbReference type="SUPFAM" id="SSF52540">
    <property type="entry name" value="P-loop containing nucleoside triphosphate hydrolases"/>
    <property type="match status" value="1"/>
</dbReference>
<dbReference type="Proteomes" id="UP000236630">
    <property type="component" value="Unassembled WGS sequence"/>
</dbReference>
<reference evidence="2 3" key="1">
    <citation type="journal article" date="2017" name="Front. Genet.">
        <title>Draft sequencing of the heterozygous diploid genome of Satsuma (Citrus unshiu Marc.) using a hybrid assembly approach.</title>
        <authorList>
            <person name="Shimizu T."/>
            <person name="Tanizawa Y."/>
            <person name="Mochizuki T."/>
            <person name="Nagasaki H."/>
            <person name="Yoshioka T."/>
            <person name="Toyoda A."/>
            <person name="Fujiyama A."/>
            <person name="Kaminuma E."/>
            <person name="Nakamura Y."/>
        </authorList>
    </citation>
    <scope>NUCLEOTIDE SEQUENCE [LARGE SCALE GENOMIC DNA]</scope>
    <source>
        <strain evidence="3">cv. Miyagawa wase</strain>
    </source>
</reference>
<protein>
    <recommendedName>
        <fullName evidence="1">NB-ARC domain-containing protein</fullName>
    </recommendedName>
</protein>
<feature type="domain" description="NB-ARC" evidence="1">
    <location>
        <begin position="64"/>
        <end position="104"/>
    </location>
</feature>
<dbReference type="Gene3D" id="3.40.50.300">
    <property type="entry name" value="P-loop containing nucleotide triphosphate hydrolases"/>
    <property type="match status" value="1"/>
</dbReference>
<organism evidence="2 3">
    <name type="scientific">Citrus unshiu</name>
    <name type="common">Satsuma mandarin</name>
    <name type="synonym">Citrus nobilis var. unshiu</name>
    <dbReference type="NCBI Taxonomy" id="55188"/>
    <lineage>
        <taxon>Eukaryota</taxon>
        <taxon>Viridiplantae</taxon>
        <taxon>Streptophyta</taxon>
        <taxon>Embryophyta</taxon>
        <taxon>Tracheophyta</taxon>
        <taxon>Spermatophyta</taxon>
        <taxon>Magnoliopsida</taxon>
        <taxon>eudicotyledons</taxon>
        <taxon>Gunneridae</taxon>
        <taxon>Pentapetalae</taxon>
        <taxon>rosids</taxon>
        <taxon>malvids</taxon>
        <taxon>Sapindales</taxon>
        <taxon>Rutaceae</taxon>
        <taxon>Aurantioideae</taxon>
        <taxon>Citrus</taxon>
    </lineage>
</organism>
<comment type="caution">
    <text evidence="2">The sequence shown here is derived from an EMBL/GenBank/DDBJ whole genome shotgun (WGS) entry which is preliminary data.</text>
</comment>
<dbReference type="AlphaFoldDB" id="A0A2H5QW48"/>
<evidence type="ECO:0000313" key="3">
    <source>
        <dbReference type="Proteomes" id="UP000236630"/>
    </source>
</evidence>
<dbReference type="GO" id="GO:0043531">
    <property type="term" value="F:ADP binding"/>
    <property type="evidence" value="ECO:0007669"/>
    <property type="project" value="InterPro"/>
</dbReference>
<proteinExistence type="predicted"/>
<accession>A0A2H5QW48</accession>
<sequence length="114" mass="12413">MGVLIGPLPIFGWVEKPSKRGLASCPICYRPRKFSTMPVLKPLPSDQRQLALLPRHFMSFGTTESACNQIIEALIKDSTKMVGLHGLGGVGKTTLAKFVGNQLRQKMIFDQGGG</sequence>
<gene>
    <name evidence="2" type="ORF">CUMW_264830</name>
</gene>